<keyword evidence="1" id="KW-0732">Signal</keyword>
<evidence type="ECO:0008006" key="4">
    <source>
        <dbReference type="Google" id="ProtNLM"/>
    </source>
</evidence>
<evidence type="ECO:0000313" key="2">
    <source>
        <dbReference type="EMBL" id="SPF30181.1"/>
    </source>
</evidence>
<protein>
    <recommendedName>
        <fullName evidence="4">Lipoprotein</fullName>
    </recommendedName>
</protein>
<reference evidence="2 3" key="1">
    <citation type="submission" date="2018-03" db="EMBL/GenBank/DDBJ databases">
        <authorList>
            <person name="Keele B.F."/>
        </authorList>
    </citation>
    <scope>NUCLEOTIDE SEQUENCE [LARGE SCALE GENOMIC DNA]</scope>
    <source>
        <strain evidence="2 3">CeCT 8812</strain>
    </source>
</reference>
<dbReference type="PROSITE" id="PS51257">
    <property type="entry name" value="PROKAR_LIPOPROTEIN"/>
    <property type="match status" value="1"/>
</dbReference>
<gene>
    <name evidence="2" type="ORF">POI8812_02515</name>
</gene>
<keyword evidence="3" id="KW-1185">Reference proteome</keyword>
<accession>A0A2R8AD74</accession>
<dbReference type="RefSeq" id="WP_108782895.1">
    <property type="nucleotide sequence ID" value="NZ_OMKW01000003.1"/>
</dbReference>
<dbReference type="OrthoDB" id="7426809at2"/>
<dbReference type="EMBL" id="OMKW01000003">
    <property type="protein sequence ID" value="SPF30181.1"/>
    <property type="molecule type" value="Genomic_DNA"/>
</dbReference>
<organism evidence="2 3">
    <name type="scientific">Pontivivens insulae</name>
    <dbReference type="NCBI Taxonomy" id="1639689"/>
    <lineage>
        <taxon>Bacteria</taxon>
        <taxon>Pseudomonadati</taxon>
        <taxon>Pseudomonadota</taxon>
        <taxon>Alphaproteobacteria</taxon>
        <taxon>Rhodobacterales</taxon>
        <taxon>Paracoccaceae</taxon>
        <taxon>Pontivivens</taxon>
    </lineage>
</organism>
<dbReference type="AlphaFoldDB" id="A0A2R8AD74"/>
<evidence type="ECO:0000256" key="1">
    <source>
        <dbReference type="SAM" id="SignalP"/>
    </source>
</evidence>
<feature type="chain" id="PRO_5015347789" description="Lipoprotein" evidence="1">
    <location>
        <begin position="17"/>
        <end position="232"/>
    </location>
</feature>
<dbReference type="Proteomes" id="UP000244932">
    <property type="component" value="Unassembled WGS sequence"/>
</dbReference>
<proteinExistence type="predicted"/>
<evidence type="ECO:0000313" key="3">
    <source>
        <dbReference type="Proteomes" id="UP000244932"/>
    </source>
</evidence>
<sequence length="232" mass="24399">MMKRSLTLLSILTVLAGCETTTTGSPTTGPVTSTIDFGNDTSTWAFDGECDDPRFQGIGMAVTSSLTNANIRRDATDCRALFNAGQIQFFNSGGIATAPTRPVAPSGPGFSFGNDTSQWAFDGECDDPRFQGIGMAVTGSLTNSNIMRDATDCRNLYNSGQIQFFSASGISGVSTGGGINFGNDTSQWAFDGECDDPRFSGPGMAVAGSLTSANIRRDATDCRNLYNSGMVF</sequence>
<name>A0A2R8AD74_9RHOB</name>
<feature type="signal peptide" evidence="1">
    <location>
        <begin position="1"/>
        <end position="16"/>
    </location>
</feature>